<proteinExistence type="predicted"/>
<evidence type="ECO:0000313" key="2">
    <source>
        <dbReference type="Proteomes" id="UP001431902"/>
    </source>
</evidence>
<comment type="caution">
    <text evidence="1">The sequence shown here is derived from an EMBL/GenBank/DDBJ whole genome shotgun (WGS) entry which is preliminary data.</text>
</comment>
<sequence length="158" mass="17789">MFRDIGMGGGSDIQKMPIWEFDLTGFSTPAILSRLKINRIEGIEAIEIRSLTVFKPEIKSVFSQGREINRRIENALILKRHRFESRDIFEVADQIHRISDLSGYIVAQVKLGIRVSKTPNRSAHSVSVQVSMPNGFSDESKTKVDSALILRQLQATCS</sequence>
<accession>A0ABT6X925</accession>
<name>A0ABT6X925_9BURK</name>
<dbReference type="EMBL" id="JASGBH010000009">
    <property type="protein sequence ID" value="MDI9234642.1"/>
    <property type="molecule type" value="Genomic_DNA"/>
</dbReference>
<gene>
    <name evidence="1" type="ORF">QLQ16_12460</name>
</gene>
<dbReference type="RefSeq" id="WP_283224986.1">
    <property type="nucleotide sequence ID" value="NZ_JASGBH010000009.1"/>
</dbReference>
<dbReference type="Proteomes" id="UP001431902">
    <property type="component" value="Unassembled WGS sequence"/>
</dbReference>
<evidence type="ECO:0000313" key="1">
    <source>
        <dbReference type="EMBL" id="MDI9234642.1"/>
    </source>
</evidence>
<organism evidence="1 2">
    <name type="scientific">Limnohabitans lacus</name>
    <dbReference type="NCBI Taxonomy" id="3045173"/>
    <lineage>
        <taxon>Bacteria</taxon>
        <taxon>Pseudomonadati</taxon>
        <taxon>Pseudomonadota</taxon>
        <taxon>Betaproteobacteria</taxon>
        <taxon>Burkholderiales</taxon>
        <taxon>Comamonadaceae</taxon>
        <taxon>Limnohabitans</taxon>
    </lineage>
</organism>
<keyword evidence="2" id="KW-1185">Reference proteome</keyword>
<reference evidence="1" key="1">
    <citation type="submission" date="2023-05" db="EMBL/GenBank/DDBJ databases">
        <title>Limnohabitans sp. strain HM2-2 Genome sequencing and assembly.</title>
        <authorList>
            <person name="Jung Y."/>
        </authorList>
    </citation>
    <scope>NUCLEOTIDE SEQUENCE</scope>
    <source>
        <strain evidence="1">HM2-2</strain>
    </source>
</reference>
<protein>
    <submittedName>
        <fullName evidence="1">Uncharacterized protein</fullName>
    </submittedName>
</protein>